<protein>
    <submittedName>
        <fullName evidence="1">Uncharacterized protein</fullName>
    </submittedName>
</protein>
<comment type="caution">
    <text evidence="1">The sequence shown here is derived from an EMBL/GenBank/DDBJ whole genome shotgun (WGS) entry which is preliminary data.</text>
</comment>
<proteinExistence type="predicted"/>
<accession>A0AAD4N616</accession>
<reference evidence="1" key="1">
    <citation type="submission" date="2022-01" db="EMBL/GenBank/DDBJ databases">
        <title>Genome Sequence Resource for Two Populations of Ditylenchus destructor, the Migratory Endoparasitic Phytonematode.</title>
        <authorList>
            <person name="Zhang H."/>
            <person name="Lin R."/>
            <person name="Xie B."/>
        </authorList>
    </citation>
    <scope>NUCLEOTIDE SEQUENCE</scope>
    <source>
        <strain evidence="1">BazhouSP</strain>
    </source>
</reference>
<sequence>MHPPVSWTYPEANAAQKQSTLIGQPLTQTEAQNTANGDLTAAALEALSAANIPTQGVRIVSSYTPPLISDCEKVTPGTPAGGSFGVVEQGAVTQRATITGTSALTDTVCISRVYPVNTITYAPFEAQRVTLQIEDVSGPEYQWEQIASRIQSRLNFNNRVQFLTPVTVN</sequence>
<organism evidence="1 2">
    <name type="scientific">Ditylenchus destructor</name>
    <dbReference type="NCBI Taxonomy" id="166010"/>
    <lineage>
        <taxon>Eukaryota</taxon>
        <taxon>Metazoa</taxon>
        <taxon>Ecdysozoa</taxon>
        <taxon>Nematoda</taxon>
        <taxon>Chromadorea</taxon>
        <taxon>Rhabditida</taxon>
        <taxon>Tylenchina</taxon>
        <taxon>Tylenchomorpha</taxon>
        <taxon>Sphaerularioidea</taxon>
        <taxon>Anguinidae</taxon>
        <taxon>Anguininae</taxon>
        <taxon>Ditylenchus</taxon>
    </lineage>
</organism>
<keyword evidence="2" id="KW-1185">Reference proteome</keyword>
<gene>
    <name evidence="1" type="ORF">DdX_08402</name>
</gene>
<dbReference type="EMBL" id="JAKKPZ010000013">
    <property type="protein sequence ID" value="KAI1714309.1"/>
    <property type="molecule type" value="Genomic_DNA"/>
</dbReference>
<evidence type="ECO:0000313" key="1">
    <source>
        <dbReference type="EMBL" id="KAI1714309.1"/>
    </source>
</evidence>
<dbReference type="Proteomes" id="UP001201812">
    <property type="component" value="Unassembled WGS sequence"/>
</dbReference>
<name>A0AAD4N616_9BILA</name>
<dbReference type="AlphaFoldDB" id="A0AAD4N616"/>
<evidence type="ECO:0000313" key="2">
    <source>
        <dbReference type="Proteomes" id="UP001201812"/>
    </source>
</evidence>